<dbReference type="Proteomes" id="UP001362999">
    <property type="component" value="Unassembled WGS sequence"/>
</dbReference>
<proteinExistence type="predicted"/>
<sequence>MANHGVPCSKRLGLRFDVPKFQLIHFVSPRRHAQHYRPTPVRIDGTIIEPSTTVKLLGTPGLQAEFQRAR</sequence>
<evidence type="ECO:0000313" key="2">
    <source>
        <dbReference type="Proteomes" id="UP001362999"/>
    </source>
</evidence>
<keyword evidence="2" id="KW-1185">Reference proteome</keyword>
<organism evidence="1 2">
    <name type="scientific">Favolaschia claudopus</name>
    <dbReference type="NCBI Taxonomy" id="2862362"/>
    <lineage>
        <taxon>Eukaryota</taxon>
        <taxon>Fungi</taxon>
        <taxon>Dikarya</taxon>
        <taxon>Basidiomycota</taxon>
        <taxon>Agaricomycotina</taxon>
        <taxon>Agaricomycetes</taxon>
        <taxon>Agaricomycetidae</taxon>
        <taxon>Agaricales</taxon>
        <taxon>Marasmiineae</taxon>
        <taxon>Mycenaceae</taxon>
        <taxon>Favolaschia</taxon>
    </lineage>
</organism>
<name>A0AAW0ARQ7_9AGAR</name>
<dbReference type="AlphaFoldDB" id="A0AAW0ARQ7"/>
<comment type="caution">
    <text evidence="1">The sequence shown here is derived from an EMBL/GenBank/DDBJ whole genome shotgun (WGS) entry which is preliminary data.</text>
</comment>
<accession>A0AAW0ARQ7</accession>
<reference evidence="1 2" key="1">
    <citation type="journal article" date="2024" name="J Genomics">
        <title>Draft genome sequencing and assembly of Favolaschia claudopus CIRM-BRFM 2984 isolated from oak limbs.</title>
        <authorList>
            <person name="Navarro D."/>
            <person name="Drula E."/>
            <person name="Chaduli D."/>
            <person name="Cazenave R."/>
            <person name="Ahrendt S."/>
            <person name="Wang J."/>
            <person name="Lipzen A."/>
            <person name="Daum C."/>
            <person name="Barry K."/>
            <person name="Grigoriev I.V."/>
            <person name="Favel A."/>
            <person name="Rosso M.N."/>
            <person name="Martin F."/>
        </authorList>
    </citation>
    <scope>NUCLEOTIDE SEQUENCE [LARGE SCALE GENOMIC DNA]</scope>
    <source>
        <strain evidence="1 2">CIRM-BRFM 2984</strain>
    </source>
</reference>
<gene>
    <name evidence="1" type="ORF">R3P38DRAFT_2995849</name>
</gene>
<dbReference type="EMBL" id="JAWWNJ010000053">
    <property type="protein sequence ID" value="KAK7015655.1"/>
    <property type="molecule type" value="Genomic_DNA"/>
</dbReference>
<evidence type="ECO:0000313" key="1">
    <source>
        <dbReference type="EMBL" id="KAK7015655.1"/>
    </source>
</evidence>
<protein>
    <submittedName>
        <fullName evidence="1">Uncharacterized protein</fullName>
    </submittedName>
</protein>